<accession>A0A2C9LTH5</accession>
<feature type="binding site" evidence="6">
    <location>
        <position position="119"/>
    </location>
    <ligand>
        <name>Ca(2+)</name>
        <dbReference type="ChEBI" id="CHEBI:29108"/>
        <label>1</label>
        <note>catalytic</note>
    </ligand>
</feature>
<evidence type="ECO:0000313" key="11">
    <source>
        <dbReference type="Proteomes" id="UP000076420"/>
    </source>
</evidence>
<feature type="disulfide bond" description="In form B" evidence="7">
    <location>
        <begin position="37"/>
        <end position="361"/>
    </location>
</feature>
<dbReference type="Proteomes" id="UP000076420">
    <property type="component" value="Unassembled WGS sequence"/>
</dbReference>
<dbReference type="AlphaFoldDB" id="A0A2C9LTH5"/>
<keyword evidence="9" id="KW-0812">Transmembrane</keyword>
<evidence type="ECO:0000256" key="4">
    <source>
        <dbReference type="ARBA" id="ARBA00023180"/>
    </source>
</evidence>
<evidence type="ECO:0000256" key="7">
    <source>
        <dbReference type="PIRSR" id="PIRSR602640-3"/>
    </source>
</evidence>
<dbReference type="GO" id="GO:0004064">
    <property type="term" value="F:arylesterase activity"/>
    <property type="evidence" value="ECO:0007669"/>
    <property type="project" value="UniProtKB-UniRule"/>
</dbReference>
<keyword evidence="9" id="KW-0472">Membrane</keyword>
<dbReference type="PANTHER" id="PTHR11799:SF12">
    <property type="entry name" value="PARAOXONASE-RELATED"/>
    <property type="match status" value="1"/>
</dbReference>
<dbReference type="SUPFAM" id="SSF63829">
    <property type="entry name" value="Calcium-dependent phosphotriesterase"/>
    <property type="match status" value="1"/>
</dbReference>
<evidence type="ECO:0000256" key="9">
    <source>
        <dbReference type="SAM" id="Phobius"/>
    </source>
</evidence>
<dbReference type="InterPro" id="IPR051288">
    <property type="entry name" value="Serum_paraoxonase/arylesterase"/>
</dbReference>
<dbReference type="RefSeq" id="XP_013071047.2">
    <property type="nucleotide sequence ID" value="XM_013215593.2"/>
</dbReference>
<dbReference type="PRINTS" id="PR01785">
    <property type="entry name" value="PARAOXONASE"/>
</dbReference>
<dbReference type="VEuPathDB" id="VectorBase:BGLB034752"/>
<evidence type="ECO:0000256" key="5">
    <source>
        <dbReference type="PIRSR" id="PIRSR602640-1"/>
    </source>
</evidence>
<feature type="binding site" evidence="6">
    <location>
        <position position="173"/>
    </location>
    <ligand>
        <name>Ca(2+)</name>
        <dbReference type="ChEBI" id="CHEBI:29108"/>
        <label>1</label>
        <note>catalytic</note>
    </ligand>
</feature>
<dbReference type="Gene3D" id="2.120.10.30">
    <property type="entry name" value="TolB, C-terminal domain"/>
    <property type="match status" value="1"/>
</dbReference>
<dbReference type="Pfam" id="PF01731">
    <property type="entry name" value="Arylesterase"/>
    <property type="match status" value="1"/>
</dbReference>
<keyword evidence="9" id="KW-1133">Transmembrane helix</keyword>
<gene>
    <name evidence="10" type="primary">106058221</name>
</gene>
<dbReference type="InterPro" id="IPR011042">
    <property type="entry name" value="6-blade_b-propeller_TolB-like"/>
</dbReference>
<feature type="active site" description="Proton acceptor" evidence="5">
    <location>
        <position position="117"/>
    </location>
</feature>
<dbReference type="GO" id="GO:0046872">
    <property type="term" value="F:metal ion binding"/>
    <property type="evidence" value="ECO:0007669"/>
    <property type="project" value="UniProtKB-KW"/>
</dbReference>
<dbReference type="EnsemblMetazoa" id="BGLB034752-RB">
    <property type="protein sequence ID" value="BGLB034752-PB"/>
    <property type="gene ID" value="BGLB034752"/>
</dbReference>
<feature type="binding site" evidence="6">
    <location>
        <position position="49"/>
    </location>
    <ligand>
        <name>Ca(2+)</name>
        <dbReference type="ChEBI" id="CHEBI:29108"/>
        <label>1</label>
        <note>catalytic</note>
    </ligand>
</feature>
<dbReference type="InterPro" id="IPR002640">
    <property type="entry name" value="Arylesterase"/>
</dbReference>
<feature type="binding site" evidence="6">
    <location>
        <position position="172"/>
    </location>
    <ligand>
        <name>Ca(2+)</name>
        <dbReference type="ChEBI" id="CHEBI:29108"/>
        <label>1</label>
        <note>catalytic</note>
    </ligand>
</feature>
<organism evidence="10 11">
    <name type="scientific">Biomphalaria glabrata</name>
    <name type="common">Bloodfluke planorb</name>
    <name type="synonym">Freshwater snail</name>
    <dbReference type="NCBI Taxonomy" id="6526"/>
    <lineage>
        <taxon>Eukaryota</taxon>
        <taxon>Metazoa</taxon>
        <taxon>Spiralia</taxon>
        <taxon>Lophotrochozoa</taxon>
        <taxon>Mollusca</taxon>
        <taxon>Gastropoda</taxon>
        <taxon>Heterobranchia</taxon>
        <taxon>Euthyneura</taxon>
        <taxon>Panpulmonata</taxon>
        <taxon>Hygrophila</taxon>
        <taxon>Lymnaeoidea</taxon>
        <taxon>Planorbidae</taxon>
        <taxon>Biomphalaria</taxon>
    </lineage>
</organism>
<dbReference type="VEuPathDB" id="VectorBase:BGLAX_041505"/>
<evidence type="ECO:0000256" key="3">
    <source>
        <dbReference type="ARBA" id="ARBA00023157"/>
    </source>
</evidence>
<feature type="binding site" evidence="6">
    <location>
        <position position="273"/>
    </location>
    <ligand>
        <name>Ca(2+)</name>
        <dbReference type="ChEBI" id="CHEBI:29108"/>
        <label>1</label>
        <note>catalytic</note>
    </ligand>
</feature>
<evidence type="ECO:0000313" key="10">
    <source>
        <dbReference type="EnsemblMetazoa" id="BGLB034752-PA"/>
    </source>
</evidence>
<evidence type="ECO:0000256" key="1">
    <source>
        <dbReference type="ARBA" id="ARBA00008595"/>
    </source>
</evidence>
<feature type="binding site" evidence="6">
    <location>
        <position position="48"/>
    </location>
    <ligand>
        <name>Ca(2+)</name>
        <dbReference type="ChEBI" id="CHEBI:29108"/>
        <label>1</label>
        <note>catalytic</note>
    </ligand>
</feature>
<keyword evidence="4 8" id="KW-0325">Glycoprotein</keyword>
<dbReference type="OrthoDB" id="423498at2759"/>
<feature type="binding site" evidence="6">
    <location>
        <position position="228"/>
    </location>
    <ligand>
        <name>Ca(2+)</name>
        <dbReference type="ChEBI" id="CHEBI:29108"/>
        <label>1</label>
        <note>catalytic</note>
    </ligand>
</feature>
<keyword evidence="6 8" id="KW-0479">Metal-binding</keyword>
<keyword evidence="6 8" id="KW-0106">Calcium</keyword>
<keyword evidence="3 7" id="KW-1015">Disulfide bond</keyword>
<proteinExistence type="inferred from homology"/>
<feature type="binding site" evidence="6">
    <location>
        <position position="274"/>
    </location>
    <ligand>
        <name>Ca(2+)</name>
        <dbReference type="ChEBI" id="CHEBI:29108"/>
        <label>1</label>
        <note>catalytic</note>
    </ligand>
</feature>
<comment type="cofactor">
    <cofactor evidence="6 8">
        <name>Ca(2+)</name>
        <dbReference type="ChEBI" id="CHEBI:29108"/>
    </cofactor>
    <text evidence="6 8">Binds 2 calcium ions per subunit.</text>
</comment>
<dbReference type="EC" id="3.1.1.2" evidence="8"/>
<dbReference type="PANTHER" id="PTHR11799">
    <property type="entry name" value="PARAOXONASE"/>
    <property type="match status" value="1"/>
</dbReference>
<reference evidence="10" key="1">
    <citation type="submission" date="2020-05" db="UniProtKB">
        <authorList>
            <consortium name="EnsemblMetazoa"/>
        </authorList>
    </citation>
    <scope>IDENTIFICATION</scope>
    <source>
        <strain evidence="10">BB02</strain>
    </source>
</reference>
<name>A0A2C9LTH5_BIOGL</name>
<feature type="transmembrane region" description="Helical" evidence="9">
    <location>
        <begin position="6"/>
        <end position="25"/>
    </location>
</feature>
<comment type="catalytic activity">
    <reaction evidence="8">
        <text>a phenyl acetate + H2O = a phenol + acetate + H(+)</text>
        <dbReference type="Rhea" id="RHEA:17309"/>
        <dbReference type="ChEBI" id="CHEBI:15377"/>
        <dbReference type="ChEBI" id="CHEBI:15378"/>
        <dbReference type="ChEBI" id="CHEBI:30089"/>
        <dbReference type="ChEBI" id="CHEBI:33853"/>
        <dbReference type="ChEBI" id="CHEBI:140310"/>
        <dbReference type="EC" id="3.1.1.2"/>
    </reaction>
</comment>
<dbReference type="EnsemblMetazoa" id="BGLB034752-RA">
    <property type="protein sequence ID" value="BGLB034752-PA"/>
    <property type="gene ID" value="BGLB034752"/>
</dbReference>
<protein>
    <recommendedName>
        <fullName evidence="8">Paraoxonase</fullName>
        <ecNumber evidence="8">3.1.1.2</ecNumber>
    </recommendedName>
</protein>
<sequence>MLLKAVVVVLFSCVTYLLLYIRLGYNLHYKKHHPGECRPMMELEFGSEDLQVTSDGFAFISSGVMYDAMSPQFKDFIVRQNIRGRIMLYDFSRPEQGLTELSIEAGSTLLLKKFRPHGISIIEDRVKREHLVYVINHQGLEQDRVEKFRFRPSTRTLVHLKTFTSDLLRVTNDLALVQEDQFFISNYLYFKTYTMSVVEHLLPVGLGSLVFFNGSQFEMMVSGLLGPNGVTLSLNGRFLYVAYPLGEKMEVYQRLNNNRLRLVQSVMLYTSPDNFHLSMSGNELYVGAHPIPHKALDHLNQPQHMAPSSVLRVPLHHGLVIEDKVTELFYDHGDFIAGSSVAAVYQNQLLIGSVMNKLVLCDLDIKITDVSNSRVYSSNI</sequence>
<evidence type="ECO:0000256" key="6">
    <source>
        <dbReference type="PIRSR" id="PIRSR602640-2"/>
    </source>
</evidence>
<keyword evidence="2 8" id="KW-0378">Hydrolase</keyword>
<evidence type="ECO:0000256" key="8">
    <source>
        <dbReference type="RuleBase" id="RU368025"/>
    </source>
</evidence>
<comment type="similarity">
    <text evidence="1 8">Belongs to the paraoxonase family.</text>
</comment>
<evidence type="ECO:0000256" key="2">
    <source>
        <dbReference type="ARBA" id="ARBA00022801"/>
    </source>
</evidence>
<dbReference type="KEGG" id="bgt:106058221"/>